<name>A0A368XN68_9BURK</name>
<dbReference type="AlphaFoldDB" id="A0A368XN68"/>
<dbReference type="GO" id="GO:0016491">
    <property type="term" value="F:oxidoreductase activity"/>
    <property type="evidence" value="ECO:0007669"/>
    <property type="project" value="UniProtKB-KW"/>
</dbReference>
<keyword evidence="2" id="KW-0560">Oxidoreductase</keyword>
<dbReference type="SUPFAM" id="SSF51735">
    <property type="entry name" value="NAD(P)-binding Rossmann-fold domains"/>
    <property type="match status" value="1"/>
</dbReference>
<dbReference type="InterPro" id="IPR057326">
    <property type="entry name" value="KR_dom"/>
</dbReference>
<dbReference type="Pfam" id="PF00106">
    <property type="entry name" value="adh_short"/>
    <property type="match status" value="1"/>
</dbReference>
<dbReference type="Proteomes" id="UP000252884">
    <property type="component" value="Unassembled WGS sequence"/>
</dbReference>
<evidence type="ECO:0000256" key="1">
    <source>
        <dbReference type="ARBA" id="ARBA00006484"/>
    </source>
</evidence>
<dbReference type="PANTHER" id="PTHR45024">
    <property type="entry name" value="DEHYDROGENASES, SHORT CHAIN"/>
    <property type="match status" value="1"/>
</dbReference>
<dbReference type="InterPro" id="IPR002347">
    <property type="entry name" value="SDR_fam"/>
</dbReference>
<feature type="domain" description="Ketoreductase" evidence="4">
    <location>
        <begin position="8"/>
        <end position="210"/>
    </location>
</feature>
<dbReference type="Gene3D" id="3.40.50.720">
    <property type="entry name" value="NAD(P)-binding Rossmann-like Domain"/>
    <property type="match status" value="1"/>
</dbReference>
<evidence type="ECO:0000313" key="6">
    <source>
        <dbReference type="Proteomes" id="UP000252884"/>
    </source>
</evidence>
<dbReference type="FunFam" id="3.40.50.720:FF:000446">
    <property type="entry name" value="Short chain dehydrogenase"/>
    <property type="match status" value="1"/>
</dbReference>
<dbReference type="PROSITE" id="PS00061">
    <property type="entry name" value="ADH_SHORT"/>
    <property type="match status" value="1"/>
</dbReference>
<protein>
    <submittedName>
        <fullName evidence="5">NAD(P)-dependent dehydrogenase (Short-subunit alcohol dehydrogenase family)</fullName>
    </submittedName>
</protein>
<evidence type="ECO:0000256" key="2">
    <source>
        <dbReference type="ARBA" id="ARBA00023002"/>
    </source>
</evidence>
<dbReference type="RefSeq" id="WP_114469855.1">
    <property type="nucleotide sequence ID" value="NZ_QPJK01000006.1"/>
</dbReference>
<dbReference type="InterPro" id="IPR036291">
    <property type="entry name" value="NAD(P)-bd_dom_sf"/>
</dbReference>
<sequence length="312" mass="32538">MSELCKDRIVVITGAGRGLGRAYALEFARQGARVVVNDLGAQPDGSGSASGPAHEVVAEIHALGGQAVANTDDVSDFEGAHRLVQTAVDRFGGLDVLVNNAGILRDRTLVNMGIEEWDSVIRVHLRGTFCPLRHAAAYWRDEAKAGRTRQARVVNTSSSSGLYGIVGQTNYGAAKAGIANLSIVAARELERYGATVNAVYPTAMSRLTESLFKSGQLNPKAPAGAAGFDPLDAANVAPLVVWLGSVHSGAVTGRVFGAKGGRITVAEGWRAGPHVQKDNRWTAAELGEVLPGLVARAAPNADLSGQLNPAMA</sequence>
<proteinExistence type="inferred from homology"/>
<dbReference type="EMBL" id="QPJK01000006">
    <property type="protein sequence ID" value="RCW69452.1"/>
    <property type="molecule type" value="Genomic_DNA"/>
</dbReference>
<dbReference type="InterPro" id="IPR020904">
    <property type="entry name" value="Sc_DH/Rdtase_CS"/>
</dbReference>
<dbReference type="InterPro" id="IPR051687">
    <property type="entry name" value="Peroxisomal_Beta-Oxidation"/>
</dbReference>
<dbReference type="NCBIfam" id="NF005861">
    <property type="entry name" value="PRK07791.1"/>
    <property type="match status" value="1"/>
</dbReference>
<gene>
    <name evidence="5" type="ORF">DES41_106326</name>
</gene>
<comment type="caution">
    <text evidence="5">The sequence shown here is derived from an EMBL/GenBank/DDBJ whole genome shotgun (WGS) entry which is preliminary data.</text>
</comment>
<evidence type="ECO:0000313" key="5">
    <source>
        <dbReference type="EMBL" id="RCW69452.1"/>
    </source>
</evidence>
<accession>A0A368XN68</accession>
<dbReference type="PANTHER" id="PTHR45024:SF2">
    <property type="entry name" value="SCP2 DOMAIN-CONTAINING PROTEIN"/>
    <property type="match status" value="1"/>
</dbReference>
<reference evidence="5 6" key="1">
    <citation type="submission" date="2018-07" db="EMBL/GenBank/DDBJ databases">
        <title>Genomic Encyclopedia of Type Strains, Phase IV (KMG-IV): sequencing the most valuable type-strain genomes for metagenomic binning, comparative biology and taxonomic classification.</title>
        <authorList>
            <person name="Goeker M."/>
        </authorList>
    </citation>
    <scope>NUCLEOTIDE SEQUENCE [LARGE SCALE GENOMIC DNA]</scope>
    <source>
        <strain evidence="5 6">DSM 21634</strain>
    </source>
</reference>
<comment type="similarity">
    <text evidence="1 3">Belongs to the short-chain dehydrogenases/reductases (SDR) family.</text>
</comment>
<dbReference type="SMART" id="SM00822">
    <property type="entry name" value="PKS_KR"/>
    <property type="match status" value="1"/>
</dbReference>
<dbReference type="PRINTS" id="PR00081">
    <property type="entry name" value="GDHRDH"/>
</dbReference>
<dbReference type="PRINTS" id="PR00080">
    <property type="entry name" value="SDRFAMILY"/>
</dbReference>
<dbReference type="OrthoDB" id="9804774at2"/>
<keyword evidence="6" id="KW-1185">Reference proteome</keyword>
<evidence type="ECO:0000259" key="4">
    <source>
        <dbReference type="SMART" id="SM00822"/>
    </source>
</evidence>
<organism evidence="5 6">
    <name type="scientific">Pseudorhodoferax soli</name>
    <dbReference type="NCBI Taxonomy" id="545864"/>
    <lineage>
        <taxon>Bacteria</taxon>
        <taxon>Pseudomonadati</taxon>
        <taxon>Pseudomonadota</taxon>
        <taxon>Betaproteobacteria</taxon>
        <taxon>Burkholderiales</taxon>
        <taxon>Comamonadaceae</taxon>
    </lineage>
</organism>
<evidence type="ECO:0000256" key="3">
    <source>
        <dbReference type="RuleBase" id="RU000363"/>
    </source>
</evidence>